<accession>A0ABR9ZYV9</accession>
<dbReference type="NCBIfam" id="NF001989">
    <property type="entry name" value="PRK00784.1"/>
    <property type="match status" value="1"/>
</dbReference>
<dbReference type="PANTHER" id="PTHR21343">
    <property type="entry name" value="DETHIOBIOTIN SYNTHETASE"/>
    <property type="match status" value="1"/>
</dbReference>
<comment type="similarity">
    <text evidence="4">Belongs to the CobB/CobQ family. CobQ subfamily.</text>
</comment>
<dbReference type="Pfam" id="PF01656">
    <property type="entry name" value="CbiA"/>
    <property type="match status" value="1"/>
</dbReference>
<evidence type="ECO:0000256" key="4">
    <source>
        <dbReference type="HAMAP-Rule" id="MF_00028"/>
    </source>
</evidence>
<proteinExistence type="inferred from homology"/>
<dbReference type="PANTHER" id="PTHR21343:SF1">
    <property type="entry name" value="COBYRIC ACID SYNTHASE"/>
    <property type="match status" value="1"/>
</dbReference>
<dbReference type="SUPFAM" id="SSF52317">
    <property type="entry name" value="Class I glutamine amidotransferase-like"/>
    <property type="match status" value="1"/>
</dbReference>
<keyword evidence="8" id="KW-1185">Reference proteome</keyword>
<feature type="active site" evidence="4">
    <location>
        <position position="436"/>
    </location>
</feature>
<evidence type="ECO:0000259" key="5">
    <source>
        <dbReference type="Pfam" id="PF01656"/>
    </source>
</evidence>
<sequence length="503" mass="56201">MAKKLMFQGTGSTVGKSLIVAALCRILNDEGHRVAPFKSQNMALNSFITREGKEMGRAQVVQAEAARIEPDVAMNPILLKPTSYVGSQIILNGEVYKNMKASEYFSRKDFLVPHIKTAFNKLNQNYDLILIEGAGSPAEINLRSRDIVNMGLAEIVDTDVILIGDVDKGGVFASIYGTYMLLSETERARIKGFVINKFRGDVELLVPGVKMIEEKIGIPCVGIIPFIEQLKIDDEDSVSERLFMKSDKPIKVGVVRLPYMSNFSDFTVFDMEPDVSLEYVTTESEIEACDLLIIPGSKNTIFDMQFVIKHKINQAIYRFHKAEKPIFGICGGYQILGNSISDPDSVESVDTMINGLGLLNVETVMAIEKTTVQSEATIQNNYFGLETEQMDIKGYEIHMGETIANGDDVVPFALNRKGDLDGAIDETGRVMGTYFHGIFDNDNFRSAILNKIRAQKGITSDDFGESFEVLKDREYNRLAEHVKKYMNMTLIQKFLDESRTLDC</sequence>
<dbReference type="InterPro" id="IPR002586">
    <property type="entry name" value="CobQ/CobB/MinD/ParA_Nub-bd_dom"/>
</dbReference>
<feature type="active site" description="Nucleophile" evidence="4">
    <location>
        <position position="330"/>
    </location>
</feature>
<evidence type="ECO:0000256" key="1">
    <source>
        <dbReference type="ARBA" id="ARBA00004953"/>
    </source>
</evidence>
<dbReference type="InterPro" id="IPR004459">
    <property type="entry name" value="CobQ_synth"/>
</dbReference>
<comment type="function">
    <text evidence="4">Catalyzes amidations at positions B, D, E, and G on adenosylcobyrinic A,C-diamide. NH(2) groups are provided by glutamine, and one molecule of ATP is hydrogenolyzed for each amidation.</text>
</comment>
<dbReference type="CDD" id="cd05389">
    <property type="entry name" value="CobQ_N"/>
    <property type="match status" value="1"/>
</dbReference>
<comment type="caution">
    <text evidence="7">The sequence shown here is derived from an EMBL/GenBank/DDBJ whole genome shotgun (WGS) entry which is preliminary data.</text>
</comment>
<dbReference type="CDD" id="cd01750">
    <property type="entry name" value="GATase1_CobQ"/>
    <property type="match status" value="1"/>
</dbReference>
<evidence type="ECO:0000256" key="3">
    <source>
        <dbReference type="ARBA" id="ARBA00022962"/>
    </source>
</evidence>
<protein>
    <recommendedName>
        <fullName evidence="4">Cobyric acid synthase</fullName>
    </recommendedName>
</protein>
<dbReference type="InterPro" id="IPR011698">
    <property type="entry name" value="GATase_3"/>
</dbReference>
<gene>
    <name evidence="4" type="primary">cobQ</name>
    <name evidence="7" type="ORF">ISU02_16860</name>
</gene>
<dbReference type="SUPFAM" id="SSF52540">
    <property type="entry name" value="P-loop containing nucleoside triphosphate hydrolases"/>
    <property type="match status" value="1"/>
</dbReference>
<keyword evidence="3 4" id="KW-0315">Glutamine amidotransferase</keyword>
<dbReference type="EMBL" id="JADKNH010000011">
    <property type="protein sequence ID" value="MBF4694774.1"/>
    <property type="molecule type" value="Genomic_DNA"/>
</dbReference>
<dbReference type="PROSITE" id="PS51273">
    <property type="entry name" value="GATASE_TYPE_1"/>
    <property type="match status" value="1"/>
</dbReference>
<feature type="domain" description="CobQ/CobB/MinD/ParA nucleotide binding" evidence="5">
    <location>
        <begin position="5"/>
        <end position="231"/>
    </location>
</feature>
<dbReference type="Proteomes" id="UP000614200">
    <property type="component" value="Unassembled WGS sequence"/>
</dbReference>
<dbReference type="NCBIfam" id="TIGR00313">
    <property type="entry name" value="cobQ"/>
    <property type="match status" value="1"/>
</dbReference>
<dbReference type="Gene3D" id="3.40.50.300">
    <property type="entry name" value="P-loop containing nucleotide triphosphate hydrolases"/>
    <property type="match status" value="1"/>
</dbReference>
<evidence type="ECO:0000256" key="2">
    <source>
        <dbReference type="ARBA" id="ARBA00022573"/>
    </source>
</evidence>
<dbReference type="Gene3D" id="3.40.50.880">
    <property type="match status" value="1"/>
</dbReference>
<dbReference type="InterPro" id="IPR029062">
    <property type="entry name" value="Class_I_gatase-like"/>
</dbReference>
<dbReference type="InterPro" id="IPR047045">
    <property type="entry name" value="CobQ_N"/>
</dbReference>
<reference evidence="7 8" key="1">
    <citation type="submission" date="2020-11" db="EMBL/GenBank/DDBJ databases">
        <title>Fusibacter basophilias sp. nov.</title>
        <authorList>
            <person name="Qiu D."/>
        </authorList>
    </citation>
    <scope>NUCLEOTIDE SEQUENCE [LARGE SCALE GENOMIC DNA]</scope>
    <source>
        <strain evidence="7 8">Q10-2</strain>
    </source>
</reference>
<dbReference type="InterPro" id="IPR027417">
    <property type="entry name" value="P-loop_NTPase"/>
</dbReference>
<evidence type="ECO:0000313" key="8">
    <source>
        <dbReference type="Proteomes" id="UP000614200"/>
    </source>
</evidence>
<evidence type="ECO:0000313" key="7">
    <source>
        <dbReference type="EMBL" id="MBF4694774.1"/>
    </source>
</evidence>
<dbReference type="HAMAP" id="MF_00028">
    <property type="entry name" value="CobQ"/>
    <property type="match status" value="1"/>
</dbReference>
<evidence type="ECO:0000259" key="6">
    <source>
        <dbReference type="Pfam" id="PF07685"/>
    </source>
</evidence>
<name>A0ABR9ZYV9_9FIRM</name>
<comment type="pathway">
    <text evidence="1 4">Cofactor biosynthesis; adenosylcobalamin biosynthesis.</text>
</comment>
<dbReference type="Pfam" id="PF07685">
    <property type="entry name" value="GATase_3"/>
    <property type="match status" value="1"/>
</dbReference>
<dbReference type="InterPro" id="IPR033949">
    <property type="entry name" value="CobQ_GATase1"/>
</dbReference>
<organism evidence="7 8">
    <name type="scientific">Fusibacter ferrireducens</name>
    <dbReference type="NCBI Taxonomy" id="2785058"/>
    <lineage>
        <taxon>Bacteria</taxon>
        <taxon>Bacillati</taxon>
        <taxon>Bacillota</taxon>
        <taxon>Clostridia</taxon>
        <taxon>Eubacteriales</taxon>
        <taxon>Eubacteriales Family XII. Incertae Sedis</taxon>
        <taxon>Fusibacter</taxon>
    </lineage>
</organism>
<keyword evidence="2 4" id="KW-0169">Cobalamin biosynthesis</keyword>
<dbReference type="PROSITE" id="PS51274">
    <property type="entry name" value="GATASE_COBBQ"/>
    <property type="match status" value="1"/>
</dbReference>
<dbReference type="RefSeq" id="WP_194703019.1">
    <property type="nucleotide sequence ID" value="NZ_JADKNH010000011.1"/>
</dbReference>
<feature type="domain" description="CobB/CobQ-like glutamine amidotransferase" evidence="6">
    <location>
        <begin position="251"/>
        <end position="444"/>
    </location>
</feature>